<keyword evidence="3 6" id="KW-1133">Transmembrane helix</keyword>
<evidence type="ECO:0000313" key="9">
    <source>
        <dbReference type="Proteomes" id="UP000095009"/>
    </source>
</evidence>
<feature type="domain" description="STAS" evidence="7">
    <location>
        <begin position="563"/>
        <end position="696"/>
    </location>
</feature>
<feature type="transmembrane region" description="Helical" evidence="6">
    <location>
        <begin position="233"/>
        <end position="252"/>
    </location>
</feature>
<feature type="transmembrane region" description="Helical" evidence="6">
    <location>
        <begin position="201"/>
        <end position="221"/>
    </location>
</feature>
<proteinExistence type="predicted"/>
<evidence type="ECO:0000256" key="3">
    <source>
        <dbReference type="ARBA" id="ARBA00022989"/>
    </source>
</evidence>
<dbReference type="EMBL" id="KV454411">
    <property type="protein sequence ID" value="ODQ64788.1"/>
    <property type="molecule type" value="Genomic_DNA"/>
</dbReference>
<accession>A0A1E3PHE3</accession>
<dbReference type="GO" id="GO:0016020">
    <property type="term" value="C:membrane"/>
    <property type="evidence" value="ECO:0007669"/>
    <property type="project" value="UniProtKB-SubCell"/>
</dbReference>
<evidence type="ECO:0000256" key="4">
    <source>
        <dbReference type="ARBA" id="ARBA00023136"/>
    </source>
</evidence>
<feature type="transmembrane region" description="Helical" evidence="6">
    <location>
        <begin position="143"/>
        <end position="163"/>
    </location>
</feature>
<organism evidence="8 9">
    <name type="scientific">Nadsonia fulvescens var. elongata DSM 6958</name>
    <dbReference type="NCBI Taxonomy" id="857566"/>
    <lineage>
        <taxon>Eukaryota</taxon>
        <taxon>Fungi</taxon>
        <taxon>Dikarya</taxon>
        <taxon>Ascomycota</taxon>
        <taxon>Saccharomycotina</taxon>
        <taxon>Dipodascomycetes</taxon>
        <taxon>Dipodascales</taxon>
        <taxon>Dipodascales incertae sedis</taxon>
        <taxon>Nadsonia</taxon>
    </lineage>
</organism>
<evidence type="ECO:0000256" key="5">
    <source>
        <dbReference type="SAM" id="MobiDB-lite"/>
    </source>
</evidence>
<dbReference type="OrthoDB" id="427213at2759"/>
<feature type="compositionally biased region" description="Polar residues" evidence="5">
    <location>
        <begin position="34"/>
        <end position="47"/>
    </location>
</feature>
<dbReference type="Pfam" id="PF01740">
    <property type="entry name" value="STAS"/>
    <property type="match status" value="1"/>
</dbReference>
<feature type="region of interest" description="Disordered" evidence="5">
    <location>
        <begin position="34"/>
        <end position="68"/>
    </location>
</feature>
<gene>
    <name evidence="8" type="ORF">NADFUDRAFT_52411</name>
</gene>
<dbReference type="Gene3D" id="3.30.750.24">
    <property type="entry name" value="STAS domain"/>
    <property type="match status" value="1"/>
</dbReference>
<dbReference type="GO" id="GO:0055085">
    <property type="term" value="P:transmembrane transport"/>
    <property type="evidence" value="ECO:0007669"/>
    <property type="project" value="InterPro"/>
</dbReference>
<evidence type="ECO:0000259" key="7">
    <source>
        <dbReference type="PROSITE" id="PS50801"/>
    </source>
</evidence>
<keyword evidence="4 6" id="KW-0472">Membrane</keyword>
<dbReference type="InterPro" id="IPR001902">
    <property type="entry name" value="SLC26A/SulP_fam"/>
</dbReference>
<dbReference type="InterPro" id="IPR011547">
    <property type="entry name" value="SLC26A/SulP_dom"/>
</dbReference>
<evidence type="ECO:0000313" key="8">
    <source>
        <dbReference type="EMBL" id="ODQ64788.1"/>
    </source>
</evidence>
<feature type="transmembrane region" description="Helical" evidence="6">
    <location>
        <begin position="406"/>
        <end position="429"/>
    </location>
</feature>
<evidence type="ECO:0000256" key="6">
    <source>
        <dbReference type="SAM" id="Phobius"/>
    </source>
</evidence>
<evidence type="ECO:0000256" key="1">
    <source>
        <dbReference type="ARBA" id="ARBA00004141"/>
    </source>
</evidence>
<sequence length="704" mass="77064">MVNENSPLLQASSQSASRAPITGLTNASLLRKNCSPTATPSRVSLSRETTDQESFDGNINSKLNHPSSSSSLEIVNSIILVPNSPDSEQQKPDLISYWSYYIPSLEWIPLYSKGPLVGDIAAGLTLASFQIPLSLSYATSLAYLPPVSGLYALAIPPLVYAFLGSVPHMVVGPEAAISLVVGQMMGPYLHPSNPETSISPMDVTGIISGSAGGILLAAGLFRFGFLDSVLSRALLRGFISAVGAVMIIDQLVNQLGLGHLLHDIYGETTTFNKILFLFQYFNQMHRLTALFSFTGVLIIIAIRGLKRIFKNRFKWVIFVPEILIVVVTSIIIVGYYNMDQDGIAIIGLVDKTKVSFRLPITPSTWPEFKSNFSTSFIIAVLGFFESTIAAKSLGSMFNFNISTNRELVALGVTNLVSSLVGALPAFGGYGRSKINAMSGATTQMSGVVLSVVTFGFIFFFMPYIYYLPKCILSSVISVVGLSLLEEAPNDIAFYWKVGGYSELFTLFITLFTTIFWSVETGIAVGVGFSLVRVIYHVTQPRIQILGRIPGTNMYRNADLIPTNGGSLEEFKGCLIVKIPEPLTFANTGDLSNRLRRLELYGSMKVHPSHPRIRDEAMTQYLIIDLNGMTDIDTSAAQILLEIVSGYKNRGIKIYFTRVPEADRILELFKKSGIEELVRASESRCYFDSIDEVLQLIDEESSLGS</sequence>
<dbReference type="CDD" id="cd07042">
    <property type="entry name" value="STAS_SulP_like_sulfate_transporter"/>
    <property type="match status" value="1"/>
</dbReference>
<name>A0A1E3PHE3_9ASCO</name>
<feature type="transmembrane region" description="Helical" evidence="6">
    <location>
        <begin position="504"/>
        <end position="531"/>
    </location>
</feature>
<protein>
    <recommendedName>
        <fullName evidence="7">STAS domain-containing protein</fullName>
    </recommendedName>
</protein>
<dbReference type="InterPro" id="IPR002645">
    <property type="entry name" value="STAS_dom"/>
</dbReference>
<feature type="transmembrane region" description="Helical" evidence="6">
    <location>
        <begin position="284"/>
        <end position="303"/>
    </location>
</feature>
<dbReference type="Proteomes" id="UP000095009">
    <property type="component" value="Unassembled WGS sequence"/>
</dbReference>
<dbReference type="InterPro" id="IPR036513">
    <property type="entry name" value="STAS_dom_sf"/>
</dbReference>
<feature type="transmembrane region" description="Helical" evidence="6">
    <location>
        <begin position="372"/>
        <end position="394"/>
    </location>
</feature>
<reference evidence="8 9" key="1">
    <citation type="journal article" date="2016" name="Proc. Natl. Acad. Sci. U.S.A.">
        <title>Comparative genomics of biotechnologically important yeasts.</title>
        <authorList>
            <person name="Riley R."/>
            <person name="Haridas S."/>
            <person name="Wolfe K.H."/>
            <person name="Lopes M.R."/>
            <person name="Hittinger C.T."/>
            <person name="Goeker M."/>
            <person name="Salamov A.A."/>
            <person name="Wisecaver J.H."/>
            <person name="Long T.M."/>
            <person name="Calvey C.H."/>
            <person name="Aerts A.L."/>
            <person name="Barry K.W."/>
            <person name="Choi C."/>
            <person name="Clum A."/>
            <person name="Coughlan A.Y."/>
            <person name="Deshpande S."/>
            <person name="Douglass A.P."/>
            <person name="Hanson S.J."/>
            <person name="Klenk H.-P."/>
            <person name="LaButti K.M."/>
            <person name="Lapidus A."/>
            <person name="Lindquist E.A."/>
            <person name="Lipzen A.M."/>
            <person name="Meier-Kolthoff J.P."/>
            <person name="Ohm R.A."/>
            <person name="Otillar R.P."/>
            <person name="Pangilinan J.L."/>
            <person name="Peng Y."/>
            <person name="Rokas A."/>
            <person name="Rosa C.A."/>
            <person name="Scheuner C."/>
            <person name="Sibirny A.A."/>
            <person name="Slot J.C."/>
            <person name="Stielow J.B."/>
            <person name="Sun H."/>
            <person name="Kurtzman C.P."/>
            <person name="Blackwell M."/>
            <person name="Grigoriev I.V."/>
            <person name="Jeffries T.W."/>
        </authorList>
    </citation>
    <scope>NUCLEOTIDE SEQUENCE [LARGE SCALE GENOMIC DNA]</scope>
    <source>
        <strain evidence="8 9">DSM 6958</strain>
    </source>
</reference>
<dbReference type="PANTHER" id="PTHR11814">
    <property type="entry name" value="SULFATE TRANSPORTER"/>
    <property type="match status" value="1"/>
</dbReference>
<keyword evidence="2 6" id="KW-0812">Transmembrane</keyword>
<dbReference type="Pfam" id="PF00916">
    <property type="entry name" value="Sulfate_transp"/>
    <property type="match status" value="1"/>
</dbReference>
<feature type="transmembrane region" description="Helical" evidence="6">
    <location>
        <begin position="170"/>
        <end position="189"/>
    </location>
</feature>
<dbReference type="STRING" id="857566.A0A1E3PHE3"/>
<comment type="subcellular location">
    <subcellularLocation>
        <location evidence="1">Membrane</location>
        <topology evidence="1">Multi-pass membrane protein</topology>
    </subcellularLocation>
</comment>
<dbReference type="AlphaFoldDB" id="A0A1E3PHE3"/>
<evidence type="ECO:0000256" key="2">
    <source>
        <dbReference type="ARBA" id="ARBA00022692"/>
    </source>
</evidence>
<keyword evidence="9" id="KW-1185">Reference proteome</keyword>
<dbReference type="PROSITE" id="PS50801">
    <property type="entry name" value="STAS"/>
    <property type="match status" value="1"/>
</dbReference>
<dbReference type="SUPFAM" id="SSF52091">
    <property type="entry name" value="SpoIIaa-like"/>
    <property type="match status" value="1"/>
</dbReference>
<feature type="transmembrane region" description="Helical" evidence="6">
    <location>
        <begin position="441"/>
        <end position="459"/>
    </location>
</feature>
<feature type="transmembrane region" description="Helical" evidence="6">
    <location>
        <begin position="315"/>
        <end position="336"/>
    </location>
</feature>
<feature type="compositionally biased region" description="Polar residues" evidence="5">
    <location>
        <begin position="55"/>
        <end position="66"/>
    </location>
</feature>